<dbReference type="Gene3D" id="3.40.50.720">
    <property type="entry name" value="NAD(P)-binding Rossmann-like Domain"/>
    <property type="match status" value="1"/>
</dbReference>
<organism evidence="3 4">
    <name type="scientific">Albibacterium bauzanense</name>
    <dbReference type="NCBI Taxonomy" id="653929"/>
    <lineage>
        <taxon>Bacteria</taxon>
        <taxon>Pseudomonadati</taxon>
        <taxon>Bacteroidota</taxon>
        <taxon>Sphingobacteriia</taxon>
        <taxon>Sphingobacteriales</taxon>
        <taxon>Sphingobacteriaceae</taxon>
        <taxon>Albibacterium</taxon>
    </lineage>
</organism>
<dbReference type="EMBL" id="SMGO01000002">
    <property type="protein sequence ID" value="TCK83282.1"/>
    <property type="molecule type" value="Genomic_DNA"/>
</dbReference>
<name>A0A4R1LWM3_9SPHI</name>
<sequence length="324" mass="36174">MQDIHWGMIGAGDVTEVKSGPAFQKVEGSKLVAVMRRNAEKAEDYAKRHGIAKWYTNAQELIDDPEVNAIYIATPPDSHEDYALQVLKAGKAVYVEKPMTLSSVQAQNMAKAVGESGGKLTVAHYRREQPYFKKIKALLEEKAIGIPRLVSLRYWRKPLTQEALAETKTQWRLDPAISGGGLFHDIAPHQLDLMYYFFGDVDKAQGIAHNQAKIYPVDDAVAGQILFRNEVLFNGSWLFNASENSDTCEIIGSEGKITFSVFSNDPIGLTNQQGKQHFSFEHLAHVQEPMIAAVVAYLQDKRENPCSASEGFEVMRIIDAFIKQ</sequence>
<protein>
    <submittedName>
        <fullName evidence="3">Putative dehydrogenase</fullName>
    </submittedName>
</protein>
<reference evidence="3 4" key="1">
    <citation type="submission" date="2019-03" db="EMBL/GenBank/DDBJ databases">
        <title>Genomic Encyclopedia of Archaeal and Bacterial Type Strains, Phase II (KMG-II): from individual species to whole genera.</title>
        <authorList>
            <person name="Goeker M."/>
        </authorList>
    </citation>
    <scope>NUCLEOTIDE SEQUENCE [LARGE SCALE GENOMIC DNA]</scope>
    <source>
        <strain evidence="3 4">DSM 22554</strain>
    </source>
</reference>
<dbReference type="SUPFAM" id="SSF51735">
    <property type="entry name" value="NAD(P)-binding Rossmann-fold domains"/>
    <property type="match status" value="1"/>
</dbReference>
<evidence type="ECO:0000259" key="2">
    <source>
        <dbReference type="Pfam" id="PF22725"/>
    </source>
</evidence>
<dbReference type="Pfam" id="PF01408">
    <property type="entry name" value="GFO_IDH_MocA"/>
    <property type="match status" value="1"/>
</dbReference>
<comment type="caution">
    <text evidence="3">The sequence shown here is derived from an EMBL/GenBank/DDBJ whole genome shotgun (WGS) entry which is preliminary data.</text>
</comment>
<dbReference type="Gene3D" id="3.30.360.10">
    <property type="entry name" value="Dihydrodipicolinate Reductase, domain 2"/>
    <property type="match status" value="1"/>
</dbReference>
<dbReference type="AlphaFoldDB" id="A0A4R1LWM3"/>
<feature type="domain" description="Gfo/Idh/MocA-like oxidoreductase N-terminal" evidence="1">
    <location>
        <begin position="4"/>
        <end position="124"/>
    </location>
</feature>
<dbReference type="InterPro" id="IPR036291">
    <property type="entry name" value="NAD(P)-bd_dom_sf"/>
</dbReference>
<feature type="domain" description="GFO/IDH/MocA-like oxidoreductase" evidence="2">
    <location>
        <begin position="132"/>
        <end position="257"/>
    </location>
</feature>
<dbReference type="OrthoDB" id="9795543at2"/>
<dbReference type="InterPro" id="IPR000683">
    <property type="entry name" value="Gfo/Idh/MocA-like_OxRdtase_N"/>
</dbReference>
<dbReference type="SUPFAM" id="SSF55347">
    <property type="entry name" value="Glyceraldehyde-3-phosphate dehydrogenase-like, C-terminal domain"/>
    <property type="match status" value="1"/>
</dbReference>
<dbReference type="Pfam" id="PF22725">
    <property type="entry name" value="GFO_IDH_MocA_C3"/>
    <property type="match status" value="1"/>
</dbReference>
<evidence type="ECO:0000259" key="1">
    <source>
        <dbReference type="Pfam" id="PF01408"/>
    </source>
</evidence>
<proteinExistence type="predicted"/>
<dbReference type="InterPro" id="IPR052515">
    <property type="entry name" value="Gfo/Idh/MocA_Oxidoreductase"/>
</dbReference>
<evidence type="ECO:0000313" key="3">
    <source>
        <dbReference type="EMBL" id="TCK83282.1"/>
    </source>
</evidence>
<dbReference type="Proteomes" id="UP000294616">
    <property type="component" value="Unassembled WGS sequence"/>
</dbReference>
<dbReference type="RefSeq" id="WP_132224132.1">
    <property type="nucleotide sequence ID" value="NZ_SMGO01000002.1"/>
</dbReference>
<dbReference type="GO" id="GO:0000166">
    <property type="term" value="F:nucleotide binding"/>
    <property type="evidence" value="ECO:0007669"/>
    <property type="project" value="InterPro"/>
</dbReference>
<gene>
    <name evidence="3" type="ORF">C8N28_1873</name>
</gene>
<dbReference type="PANTHER" id="PTHR43249">
    <property type="entry name" value="UDP-N-ACETYL-2-AMINO-2-DEOXY-D-GLUCURONATE OXIDASE"/>
    <property type="match status" value="1"/>
</dbReference>
<accession>A0A4R1LWM3</accession>
<evidence type="ECO:0000313" key="4">
    <source>
        <dbReference type="Proteomes" id="UP000294616"/>
    </source>
</evidence>
<keyword evidence="4" id="KW-1185">Reference proteome</keyword>
<dbReference type="PANTHER" id="PTHR43249:SF1">
    <property type="entry name" value="D-GLUCOSIDE 3-DEHYDROGENASE"/>
    <property type="match status" value="1"/>
</dbReference>
<dbReference type="InterPro" id="IPR055170">
    <property type="entry name" value="GFO_IDH_MocA-like_dom"/>
</dbReference>